<feature type="transmembrane region" description="Helical" evidence="1">
    <location>
        <begin position="16"/>
        <end position="34"/>
    </location>
</feature>
<dbReference type="AlphaFoldDB" id="A0A5N5T8N7"/>
<keyword evidence="1" id="KW-0472">Membrane</keyword>
<organism evidence="2 3">
    <name type="scientific">Armadillidium nasatum</name>
    <dbReference type="NCBI Taxonomy" id="96803"/>
    <lineage>
        <taxon>Eukaryota</taxon>
        <taxon>Metazoa</taxon>
        <taxon>Ecdysozoa</taxon>
        <taxon>Arthropoda</taxon>
        <taxon>Crustacea</taxon>
        <taxon>Multicrustacea</taxon>
        <taxon>Malacostraca</taxon>
        <taxon>Eumalacostraca</taxon>
        <taxon>Peracarida</taxon>
        <taxon>Isopoda</taxon>
        <taxon>Oniscidea</taxon>
        <taxon>Crinocheta</taxon>
        <taxon>Armadillidiidae</taxon>
        <taxon>Armadillidium</taxon>
    </lineage>
</organism>
<keyword evidence="1" id="KW-0812">Transmembrane</keyword>
<dbReference type="EMBL" id="SEYY01010696">
    <property type="protein sequence ID" value="KAB7501425.1"/>
    <property type="molecule type" value="Genomic_DNA"/>
</dbReference>
<gene>
    <name evidence="2" type="ORF">Anas_12947</name>
</gene>
<evidence type="ECO:0000313" key="2">
    <source>
        <dbReference type="EMBL" id="KAB7501425.1"/>
    </source>
</evidence>
<keyword evidence="3" id="KW-1185">Reference proteome</keyword>
<dbReference type="Proteomes" id="UP000326759">
    <property type="component" value="Unassembled WGS sequence"/>
</dbReference>
<accession>A0A5N5T8N7</accession>
<sequence>MVLLPTSDLLLMKMGIKLNLIFYPLHILSLLMLLPRSKKLKGKEQLVLFMMVNTGKKTTLVGV</sequence>
<comment type="caution">
    <text evidence="2">The sequence shown here is derived from an EMBL/GenBank/DDBJ whole genome shotgun (WGS) entry which is preliminary data.</text>
</comment>
<keyword evidence="1" id="KW-1133">Transmembrane helix</keyword>
<name>A0A5N5T8N7_9CRUS</name>
<reference evidence="2 3" key="1">
    <citation type="journal article" date="2019" name="PLoS Biol.">
        <title>Sex chromosomes control vertical transmission of feminizing Wolbachia symbionts in an isopod.</title>
        <authorList>
            <person name="Becking T."/>
            <person name="Chebbi M.A."/>
            <person name="Giraud I."/>
            <person name="Moumen B."/>
            <person name="Laverre T."/>
            <person name="Caubet Y."/>
            <person name="Peccoud J."/>
            <person name="Gilbert C."/>
            <person name="Cordaux R."/>
        </authorList>
    </citation>
    <scope>NUCLEOTIDE SEQUENCE [LARGE SCALE GENOMIC DNA]</scope>
    <source>
        <strain evidence="2">ANa2</strain>
        <tissue evidence="2">Whole body excluding digestive tract and cuticle</tissue>
    </source>
</reference>
<evidence type="ECO:0000256" key="1">
    <source>
        <dbReference type="SAM" id="Phobius"/>
    </source>
</evidence>
<proteinExistence type="predicted"/>
<evidence type="ECO:0000313" key="3">
    <source>
        <dbReference type="Proteomes" id="UP000326759"/>
    </source>
</evidence>
<protein>
    <submittedName>
        <fullName evidence="2">Uncharacterized protein</fullName>
    </submittedName>
</protein>